<dbReference type="GO" id="GO:0031640">
    <property type="term" value="P:killing of cells of another organism"/>
    <property type="evidence" value="ECO:0007669"/>
    <property type="project" value="UniProtKB-KW"/>
</dbReference>
<comment type="catalytic activity">
    <reaction evidence="3">
        <text>Hydrolysis of (1-&gt;4)-beta-linkages between N-acetylmuramic acid and N-acetyl-D-glucosamine residues in a peptidoglycan and between N-acetyl-D-glucosamine residues in chitodextrins.</text>
        <dbReference type="EC" id="3.2.1.17"/>
    </reaction>
</comment>
<dbReference type="Pfam" id="PF00959">
    <property type="entry name" value="Phage_lysozyme"/>
    <property type="match status" value="1"/>
</dbReference>
<comment type="similarity">
    <text evidence="3">Belongs to the glycosyl hydrolase 24 family.</text>
</comment>
<dbReference type="Proteomes" id="UP000033452">
    <property type="component" value="Unassembled WGS sequence"/>
</dbReference>
<proteinExistence type="inferred from homology"/>
<evidence type="ECO:0000256" key="3">
    <source>
        <dbReference type="RuleBase" id="RU003788"/>
    </source>
</evidence>
<dbReference type="Proteomes" id="UP000292345">
    <property type="component" value="Unassembled WGS sequence"/>
</dbReference>
<dbReference type="OrthoDB" id="9091992at2"/>
<protein>
    <recommendedName>
        <fullName evidence="3">Lysozyme</fullName>
        <ecNumber evidence="3">3.2.1.17</ecNumber>
    </recommendedName>
</protein>
<evidence type="ECO:0000256" key="2">
    <source>
        <dbReference type="ARBA" id="ARBA00022638"/>
    </source>
</evidence>
<name>A0A0F4QKY5_9GAMM</name>
<dbReference type="AlphaFoldDB" id="A0A0F4QKY5"/>
<dbReference type="PANTHER" id="PTHR37406:SF1">
    <property type="entry name" value="T4-TYPE LYSOZYME 1-RELATED"/>
    <property type="match status" value="1"/>
</dbReference>
<organism evidence="4 6">
    <name type="scientific">Pseudoalteromonas rubra</name>
    <dbReference type="NCBI Taxonomy" id="43658"/>
    <lineage>
        <taxon>Bacteria</taxon>
        <taxon>Pseudomonadati</taxon>
        <taxon>Pseudomonadota</taxon>
        <taxon>Gammaproteobacteria</taxon>
        <taxon>Alteromonadales</taxon>
        <taxon>Pseudoalteromonadaceae</taxon>
        <taxon>Pseudoalteromonas</taxon>
    </lineage>
</organism>
<dbReference type="Gene3D" id="1.10.530.40">
    <property type="match status" value="1"/>
</dbReference>
<dbReference type="PATRIC" id="fig|43658.5.peg.2951"/>
<evidence type="ECO:0000313" key="5">
    <source>
        <dbReference type="EMBL" id="RZM83812.1"/>
    </source>
</evidence>
<dbReference type="RefSeq" id="WP_046005596.1">
    <property type="nucleotide sequence ID" value="NZ_JXYA01000031.1"/>
</dbReference>
<sequence>MTIMNTVEQLKKHEGFRRFPYYCTAGKLTIGYGRNLEQNGIAEEEAEQLLAQDVANAQAGVRRRIDTVHCNEARQAVLTNMAFNLGMQGLLGFKKMLEAVQSGDFERAALEMLDSRWARQVPERAQELAQQMLSGQWQS</sequence>
<dbReference type="GO" id="GO:0042742">
    <property type="term" value="P:defense response to bacterium"/>
    <property type="evidence" value="ECO:0007669"/>
    <property type="project" value="UniProtKB-KW"/>
</dbReference>
<dbReference type="InterPro" id="IPR002196">
    <property type="entry name" value="Glyco_hydro_24"/>
</dbReference>
<dbReference type="PANTHER" id="PTHR37406">
    <property type="entry name" value="T4-TYPE LYSOZYME 1-RELATED"/>
    <property type="match status" value="1"/>
</dbReference>
<dbReference type="InterPro" id="IPR023347">
    <property type="entry name" value="Lysozyme_dom_sf"/>
</dbReference>
<keyword evidence="1 3" id="KW-0929">Antimicrobial</keyword>
<keyword evidence="3 4" id="KW-0378">Hydrolase</keyword>
<gene>
    <name evidence="5" type="ORF">C3B51_05910</name>
    <name evidence="4" type="ORF">TW77_13960</name>
</gene>
<dbReference type="GO" id="GO:0009253">
    <property type="term" value="P:peptidoglycan catabolic process"/>
    <property type="evidence" value="ECO:0007669"/>
    <property type="project" value="InterPro"/>
</dbReference>
<keyword evidence="3" id="KW-0326">Glycosidase</keyword>
<evidence type="ECO:0000313" key="4">
    <source>
        <dbReference type="EMBL" id="KJZ07959.1"/>
    </source>
</evidence>
<reference evidence="4 6" key="1">
    <citation type="journal article" date="2015" name="BMC Genomics">
        <title>Genome mining reveals unlocked bioactive potential of marine Gram-negative bacteria.</title>
        <authorList>
            <person name="Machado H."/>
            <person name="Sonnenschein E.C."/>
            <person name="Melchiorsen J."/>
            <person name="Gram L."/>
        </authorList>
    </citation>
    <scope>NUCLEOTIDE SEQUENCE [LARGE SCALE GENOMIC DNA]</scope>
    <source>
        <strain evidence="4 6">S2471</strain>
    </source>
</reference>
<dbReference type="EMBL" id="JXYA01000031">
    <property type="protein sequence ID" value="KJZ07959.1"/>
    <property type="molecule type" value="Genomic_DNA"/>
</dbReference>
<dbReference type="SUPFAM" id="SSF53955">
    <property type="entry name" value="Lysozyme-like"/>
    <property type="match status" value="1"/>
</dbReference>
<dbReference type="InterPro" id="IPR052619">
    <property type="entry name" value="Phage_lysozyme-like"/>
</dbReference>
<accession>A0A0F4QKY5</accession>
<comment type="caution">
    <text evidence="4">The sequence shown here is derived from an EMBL/GenBank/DDBJ whole genome shotgun (WGS) entry which is preliminary data.</text>
</comment>
<dbReference type="GO" id="GO:0003796">
    <property type="term" value="F:lysozyme activity"/>
    <property type="evidence" value="ECO:0007669"/>
    <property type="project" value="UniProtKB-EC"/>
</dbReference>
<keyword evidence="2 3" id="KW-0081">Bacteriolytic enzyme</keyword>
<dbReference type="GO" id="GO:0016998">
    <property type="term" value="P:cell wall macromolecule catabolic process"/>
    <property type="evidence" value="ECO:0007669"/>
    <property type="project" value="InterPro"/>
</dbReference>
<evidence type="ECO:0000313" key="6">
    <source>
        <dbReference type="Proteomes" id="UP000033452"/>
    </source>
</evidence>
<dbReference type="EC" id="3.2.1.17" evidence="3"/>
<evidence type="ECO:0000256" key="1">
    <source>
        <dbReference type="ARBA" id="ARBA00022529"/>
    </source>
</evidence>
<keyword evidence="6" id="KW-1185">Reference proteome</keyword>
<dbReference type="EMBL" id="PPUZ01000015">
    <property type="protein sequence ID" value="RZM83812.1"/>
    <property type="molecule type" value="Genomic_DNA"/>
</dbReference>
<reference evidence="5 7" key="2">
    <citation type="submission" date="2018-01" db="EMBL/GenBank/DDBJ databases">
        <title>Co-occurrence of chitin degradation, pigmentation and bioactivity in marine Pseudoalteromonas.</title>
        <authorList>
            <person name="Paulsen S."/>
            <person name="Gram L."/>
            <person name="Machado H."/>
        </authorList>
    </citation>
    <scope>NUCLEOTIDE SEQUENCE [LARGE SCALE GENOMIC DNA]</scope>
    <source>
        <strain evidence="5 7">S1946</strain>
    </source>
</reference>
<dbReference type="InterPro" id="IPR023346">
    <property type="entry name" value="Lysozyme-like_dom_sf"/>
</dbReference>
<evidence type="ECO:0000313" key="7">
    <source>
        <dbReference type="Proteomes" id="UP000292345"/>
    </source>
</evidence>